<dbReference type="PANTHER" id="PTHR37984">
    <property type="entry name" value="PROTEIN CBG26694"/>
    <property type="match status" value="1"/>
</dbReference>
<dbReference type="PANTHER" id="PTHR37984:SF5">
    <property type="entry name" value="PROTEIN NYNRIN-LIKE"/>
    <property type="match status" value="1"/>
</dbReference>
<dbReference type="Gene3D" id="3.30.70.270">
    <property type="match status" value="1"/>
</dbReference>
<evidence type="ECO:0000313" key="4">
    <source>
        <dbReference type="Proteomes" id="UP000257109"/>
    </source>
</evidence>
<name>A0A371IBL5_MUCPR</name>
<dbReference type="InterPro" id="IPR043128">
    <property type="entry name" value="Rev_trsase/Diguanyl_cyclase"/>
</dbReference>
<dbReference type="Proteomes" id="UP000257109">
    <property type="component" value="Unassembled WGS sequence"/>
</dbReference>
<evidence type="ECO:0000256" key="2">
    <source>
        <dbReference type="SAM" id="SignalP"/>
    </source>
</evidence>
<organism evidence="3 4">
    <name type="scientific">Mucuna pruriens</name>
    <name type="common">Velvet bean</name>
    <name type="synonym">Dolichos pruriens</name>
    <dbReference type="NCBI Taxonomy" id="157652"/>
    <lineage>
        <taxon>Eukaryota</taxon>
        <taxon>Viridiplantae</taxon>
        <taxon>Streptophyta</taxon>
        <taxon>Embryophyta</taxon>
        <taxon>Tracheophyta</taxon>
        <taxon>Spermatophyta</taxon>
        <taxon>Magnoliopsida</taxon>
        <taxon>eudicotyledons</taxon>
        <taxon>Gunneridae</taxon>
        <taxon>Pentapetalae</taxon>
        <taxon>rosids</taxon>
        <taxon>fabids</taxon>
        <taxon>Fabales</taxon>
        <taxon>Fabaceae</taxon>
        <taxon>Papilionoideae</taxon>
        <taxon>50 kb inversion clade</taxon>
        <taxon>NPAAA clade</taxon>
        <taxon>indigoferoid/millettioid clade</taxon>
        <taxon>Phaseoleae</taxon>
        <taxon>Mucuna</taxon>
    </lineage>
</organism>
<proteinExistence type="predicted"/>
<feature type="non-terminal residue" evidence="3">
    <location>
        <position position="1"/>
    </location>
</feature>
<protein>
    <submittedName>
        <fullName evidence="3">Retrovirus-related Pol polyprotein from transposon gypsy</fullName>
    </submittedName>
</protein>
<accession>A0A371IBL5</accession>
<evidence type="ECO:0000313" key="3">
    <source>
        <dbReference type="EMBL" id="RDY12390.1"/>
    </source>
</evidence>
<feature type="chain" id="PRO_5016820813" evidence="2">
    <location>
        <begin position="20"/>
        <end position="111"/>
    </location>
</feature>
<keyword evidence="2" id="KW-0732">Signal</keyword>
<feature type="region of interest" description="Disordered" evidence="1">
    <location>
        <begin position="80"/>
        <end position="111"/>
    </location>
</feature>
<dbReference type="SUPFAM" id="SSF56672">
    <property type="entry name" value="DNA/RNA polymerases"/>
    <property type="match status" value="1"/>
</dbReference>
<dbReference type="STRING" id="157652.A0A371IBL5"/>
<evidence type="ECO:0000256" key="1">
    <source>
        <dbReference type="SAM" id="MobiDB-lite"/>
    </source>
</evidence>
<reference evidence="3" key="1">
    <citation type="submission" date="2018-05" db="EMBL/GenBank/DDBJ databases">
        <title>Draft genome of Mucuna pruriens seed.</title>
        <authorList>
            <person name="Nnadi N.E."/>
            <person name="Vos R."/>
            <person name="Hasami M.H."/>
            <person name="Devisetty U.K."/>
            <person name="Aguiy J.C."/>
        </authorList>
    </citation>
    <scope>NUCLEOTIDE SEQUENCE [LARGE SCALE GENOMIC DNA]</scope>
    <source>
        <strain evidence="3">JCA_2017</strain>
    </source>
</reference>
<keyword evidence="4" id="KW-1185">Reference proteome</keyword>
<dbReference type="InterPro" id="IPR043502">
    <property type="entry name" value="DNA/RNA_pol_sf"/>
</dbReference>
<feature type="signal peptide" evidence="2">
    <location>
        <begin position="1"/>
        <end position="19"/>
    </location>
</feature>
<dbReference type="InterPro" id="IPR050951">
    <property type="entry name" value="Retrovirus_Pol_polyprotein"/>
</dbReference>
<dbReference type="OrthoDB" id="415724at2759"/>
<dbReference type="EMBL" id="QJKJ01000476">
    <property type="protein sequence ID" value="RDY12390.1"/>
    <property type="molecule type" value="Genomic_DNA"/>
</dbReference>
<comment type="caution">
    <text evidence="3">The sequence shown here is derived from an EMBL/GenBank/DDBJ whole genome shotgun (WGS) entry which is preliminary data.</text>
</comment>
<gene>
    <name evidence="3" type="primary">pol</name>
    <name evidence="3" type="ORF">CR513_02822</name>
</gene>
<sequence>MEKCTFCIIEVIFLGFVVSFEGVRVDKEKVKAIQNWPIPTKFSDLQSFHGLASFYRHFVRDFNIIAALFNEIIKKRCGSLESPSQDRNRLGHLKPSRPRDVDYNQNQPSRT</sequence>
<dbReference type="AlphaFoldDB" id="A0A371IBL5"/>